<reference evidence="7 8" key="1">
    <citation type="submission" date="2019-02" db="EMBL/GenBank/DDBJ databases">
        <title>Deep-cultivation of Planctomycetes and their phenomic and genomic characterization uncovers novel biology.</title>
        <authorList>
            <person name="Wiegand S."/>
            <person name="Jogler M."/>
            <person name="Boedeker C."/>
            <person name="Pinto D."/>
            <person name="Vollmers J."/>
            <person name="Rivas-Marin E."/>
            <person name="Kohn T."/>
            <person name="Peeters S.H."/>
            <person name="Heuer A."/>
            <person name="Rast P."/>
            <person name="Oberbeckmann S."/>
            <person name="Bunk B."/>
            <person name="Jeske O."/>
            <person name="Meyerdierks A."/>
            <person name="Storesund J.E."/>
            <person name="Kallscheuer N."/>
            <person name="Luecker S."/>
            <person name="Lage O.M."/>
            <person name="Pohl T."/>
            <person name="Merkel B.J."/>
            <person name="Hornburger P."/>
            <person name="Mueller R.-W."/>
            <person name="Bruemmer F."/>
            <person name="Labrenz M."/>
            <person name="Spormann A.M."/>
            <person name="Op den Camp H."/>
            <person name="Overmann J."/>
            <person name="Amann R."/>
            <person name="Jetten M.S.M."/>
            <person name="Mascher T."/>
            <person name="Medema M.H."/>
            <person name="Devos D.P."/>
            <person name="Kaster A.-K."/>
            <person name="Ovreas L."/>
            <person name="Rohde M."/>
            <person name="Galperin M.Y."/>
            <person name="Jogler C."/>
        </authorList>
    </citation>
    <scope>NUCLEOTIDE SEQUENCE [LARGE SCALE GENOMIC DNA]</scope>
    <source>
        <strain evidence="7 8">SV_7m_r</strain>
    </source>
</reference>
<dbReference type="RefSeq" id="WP_145274729.1">
    <property type="nucleotide sequence ID" value="NZ_CP036272.1"/>
</dbReference>
<evidence type="ECO:0000313" key="7">
    <source>
        <dbReference type="EMBL" id="QDT61073.1"/>
    </source>
</evidence>
<evidence type="ECO:0000256" key="6">
    <source>
        <dbReference type="RuleBase" id="RU004379"/>
    </source>
</evidence>
<evidence type="ECO:0000256" key="1">
    <source>
        <dbReference type="ARBA" id="ARBA00004141"/>
    </source>
</evidence>
<feature type="transmembrane region" description="Helical" evidence="6">
    <location>
        <begin position="71"/>
        <end position="91"/>
    </location>
</feature>
<dbReference type="PANTHER" id="PTHR23291">
    <property type="entry name" value="BAX INHIBITOR-RELATED"/>
    <property type="match status" value="1"/>
</dbReference>
<feature type="transmembrane region" description="Helical" evidence="6">
    <location>
        <begin position="216"/>
        <end position="235"/>
    </location>
</feature>
<feature type="transmembrane region" description="Helical" evidence="6">
    <location>
        <begin position="35"/>
        <end position="56"/>
    </location>
</feature>
<keyword evidence="4 6" id="KW-1133">Transmembrane helix</keyword>
<keyword evidence="5 6" id="KW-0472">Membrane</keyword>
<dbReference type="EMBL" id="CP036272">
    <property type="protein sequence ID" value="QDT61073.1"/>
    <property type="molecule type" value="Genomic_DNA"/>
</dbReference>
<feature type="transmembrane region" description="Helical" evidence="6">
    <location>
        <begin position="132"/>
        <end position="152"/>
    </location>
</feature>
<feature type="transmembrane region" description="Helical" evidence="6">
    <location>
        <begin position="186"/>
        <end position="204"/>
    </location>
</feature>
<evidence type="ECO:0000256" key="2">
    <source>
        <dbReference type="ARBA" id="ARBA00010350"/>
    </source>
</evidence>
<dbReference type="Proteomes" id="UP000315003">
    <property type="component" value="Chromosome"/>
</dbReference>
<dbReference type="GO" id="GO:0005886">
    <property type="term" value="C:plasma membrane"/>
    <property type="evidence" value="ECO:0007669"/>
    <property type="project" value="TreeGrafter"/>
</dbReference>
<evidence type="ECO:0000313" key="8">
    <source>
        <dbReference type="Proteomes" id="UP000315003"/>
    </source>
</evidence>
<dbReference type="AlphaFoldDB" id="A0A517SYD4"/>
<sequence length="245" mass="26421">MSFGNHTNPYQVTDAAMPAAFADESARAGFIRRTYVHLGCAIAALVAIEALIFGLTPQDQMLAFVKSVNPLMWIGMLGLFMVVGWVARYWASHSSSVGMQYAGLGLYVVAEAILLLPLLFVSIAYVDPQLPLIAAIITLVVFGGLSAFVFVTRADLSGIGPYLFVAGMGAFVAVVVGAIMGFSLGIWFSVAMVVLASGYILYDTSNVLHHYRTDQHVAASLALFASVTLLFWYVLRLALYFASEE</sequence>
<keyword evidence="8" id="KW-1185">Reference proteome</keyword>
<proteinExistence type="inferred from homology"/>
<evidence type="ECO:0000256" key="5">
    <source>
        <dbReference type="ARBA" id="ARBA00023136"/>
    </source>
</evidence>
<protein>
    <submittedName>
        <fullName evidence="7">Inhibitor of apoptosis-promoting Bax1</fullName>
    </submittedName>
</protein>
<evidence type="ECO:0000256" key="4">
    <source>
        <dbReference type="ARBA" id="ARBA00022989"/>
    </source>
</evidence>
<evidence type="ECO:0000256" key="3">
    <source>
        <dbReference type="ARBA" id="ARBA00022692"/>
    </source>
</evidence>
<comment type="subcellular location">
    <subcellularLocation>
        <location evidence="1">Membrane</location>
        <topology evidence="1">Multi-pass membrane protein</topology>
    </subcellularLocation>
</comment>
<dbReference type="InterPro" id="IPR006214">
    <property type="entry name" value="Bax_inhibitor_1-related"/>
</dbReference>
<dbReference type="OrthoDB" id="5177430at2"/>
<dbReference type="PANTHER" id="PTHR23291:SF50">
    <property type="entry name" value="PROTEIN LIFEGUARD 4"/>
    <property type="match status" value="1"/>
</dbReference>
<feature type="transmembrane region" description="Helical" evidence="6">
    <location>
        <begin position="159"/>
        <end position="180"/>
    </location>
</feature>
<accession>A0A517SYD4</accession>
<organism evidence="7 8">
    <name type="scientific">Stieleria bergensis</name>
    <dbReference type="NCBI Taxonomy" id="2528025"/>
    <lineage>
        <taxon>Bacteria</taxon>
        <taxon>Pseudomonadati</taxon>
        <taxon>Planctomycetota</taxon>
        <taxon>Planctomycetia</taxon>
        <taxon>Pirellulales</taxon>
        <taxon>Pirellulaceae</taxon>
        <taxon>Stieleria</taxon>
    </lineage>
</organism>
<feature type="transmembrane region" description="Helical" evidence="6">
    <location>
        <begin position="103"/>
        <end position="126"/>
    </location>
</feature>
<dbReference type="Pfam" id="PF01027">
    <property type="entry name" value="Bax1-I"/>
    <property type="match status" value="1"/>
</dbReference>
<keyword evidence="3 6" id="KW-0812">Transmembrane</keyword>
<gene>
    <name evidence="7" type="ORF">SV7mr_36040</name>
</gene>
<name>A0A517SYD4_9BACT</name>
<comment type="similarity">
    <text evidence="2 6">Belongs to the BI1 family.</text>
</comment>